<sequence length="254" mass="26640">MRTPILPARRCVCRCAPPSVPAGTSPPQGGRSTVGFVVSPDNKRLILQKRLLGTAPRIPIPISPLEGEMPGRAEGGAHRQTRRFVGGRGGCVTSHAALHATQSQLPPPARHGRGCRHSHSHSHASSFPRPWKGRGMHHVLPSGHEGVAGARGAPRMNKYMAHSAPRFGFCQRNFGLSAPIALLPGFSHAPGGDSLCSWPGEGLAGDLCFWGGAFCSLAPSDGLVATTQARPRLIGEPGRETSFCAVPCRAAATA</sequence>
<keyword evidence="3" id="KW-1185">Reference proteome</keyword>
<name>A0A7W6J6Q5_9HYPH</name>
<accession>A0A7W6J6Q5</accession>
<organism evidence="2 3">
    <name type="scientific">Gellertiella hungarica</name>
    <dbReference type="NCBI Taxonomy" id="1572859"/>
    <lineage>
        <taxon>Bacteria</taxon>
        <taxon>Pseudomonadati</taxon>
        <taxon>Pseudomonadota</taxon>
        <taxon>Alphaproteobacteria</taxon>
        <taxon>Hyphomicrobiales</taxon>
        <taxon>Rhizobiaceae</taxon>
        <taxon>Gellertiella</taxon>
    </lineage>
</organism>
<feature type="compositionally biased region" description="Basic residues" evidence="1">
    <location>
        <begin position="110"/>
        <end position="122"/>
    </location>
</feature>
<comment type="caution">
    <text evidence="2">The sequence shown here is derived from an EMBL/GenBank/DDBJ whole genome shotgun (WGS) entry which is preliminary data.</text>
</comment>
<feature type="region of interest" description="Disordered" evidence="1">
    <location>
        <begin position="104"/>
        <end position="132"/>
    </location>
</feature>
<reference evidence="2 3" key="1">
    <citation type="submission" date="2020-08" db="EMBL/GenBank/DDBJ databases">
        <title>Genomic Encyclopedia of Type Strains, Phase IV (KMG-IV): sequencing the most valuable type-strain genomes for metagenomic binning, comparative biology and taxonomic classification.</title>
        <authorList>
            <person name="Goeker M."/>
        </authorList>
    </citation>
    <scope>NUCLEOTIDE SEQUENCE [LARGE SCALE GENOMIC DNA]</scope>
    <source>
        <strain evidence="2 3">DSM 29853</strain>
    </source>
</reference>
<proteinExistence type="predicted"/>
<gene>
    <name evidence="2" type="ORF">GGR23_003012</name>
</gene>
<dbReference type="AlphaFoldDB" id="A0A7W6J6Q5"/>
<protein>
    <submittedName>
        <fullName evidence="2">Uncharacterized protein</fullName>
    </submittedName>
</protein>
<evidence type="ECO:0000313" key="3">
    <source>
        <dbReference type="Proteomes" id="UP000528286"/>
    </source>
</evidence>
<evidence type="ECO:0000256" key="1">
    <source>
        <dbReference type="SAM" id="MobiDB-lite"/>
    </source>
</evidence>
<dbReference type="EMBL" id="JACIEZ010000006">
    <property type="protein sequence ID" value="MBB4065804.1"/>
    <property type="molecule type" value="Genomic_DNA"/>
</dbReference>
<dbReference type="Proteomes" id="UP000528286">
    <property type="component" value="Unassembled WGS sequence"/>
</dbReference>
<evidence type="ECO:0000313" key="2">
    <source>
        <dbReference type="EMBL" id="MBB4065804.1"/>
    </source>
</evidence>